<feature type="compositionally biased region" description="Low complexity" evidence="1">
    <location>
        <begin position="46"/>
        <end position="58"/>
    </location>
</feature>
<evidence type="ECO:0000313" key="3">
    <source>
        <dbReference type="EMBL" id="TGK92754.1"/>
    </source>
</evidence>
<keyword evidence="4" id="KW-1185">Reference proteome</keyword>
<organism evidence="3 4">
    <name type="scientific">Leptospira brenneri</name>
    <dbReference type="NCBI Taxonomy" id="2023182"/>
    <lineage>
        <taxon>Bacteria</taxon>
        <taxon>Pseudomonadati</taxon>
        <taxon>Spirochaetota</taxon>
        <taxon>Spirochaetia</taxon>
        <taxon>Leptospirales</taxon>
        <taxon>Leptospiraceae</taxon>
        <taxon>Leptospira</taxon>
    </lineage>
</organism>
<dbReference type="AlphaFoldDB" id="A0A2M9XXL9"/>
<accession>A0A2M9XXL9</accession>
<name>A0A2M9XXL9_9LEPT</name>
<feature type="domain" description="DUF4349" evidence="2">
    <location>
        <begin position="71"/>
        <end position="229"/>
    </location>
</feature>
<comment type="caution">
    <text evidence="3">The sequence shown here is derived from an EMBL/GenBank/DDBJ whole genome shotgun (WGS) entry which is preliminary data.</text>
</comment>
<reference evidence="3" key="1">
    <citation type="journal article" date="2019" name="PLoS Negl. Trop. Dis.">
        <title>Revisiting the worldwide diversity of Leptospira species in the environment.</title>
        <authorList>
            <person name="Vincent A.T."/>
            <person name="Schiettekatte O."/>
            <person name="Bourhy P."/>
            <person name="Veyrier F.J."/>
            <person name="Picardeau M."/>
        </authorList>
    </citation>
    <scope>NUCLEOTIDE SEQUENCE [LARGE SCALE GENOMIC DNA]</scope>
    <source>
        <strain evidence="3">201800277</strain>
    </source>
</reference>
<evidence type="ECO:0000256" key="1">
    <source>
        <dbReference type="SAM" id="MobiDB-lite"/>
    </source>
</evidence>
<dbReference type="RefSeq" id="WP_100792083.1">
    <property type="nucleotide sequence ID" value="NZ_NPDQ01000009.1"/>
</dbReference>
<evidence type="ECO:0000313" key="4">
    <source>
        <dbReference type="Proteomes" id="UP000297891"/>
    </source>
</evidence>
<gene>
    <name evidence="3" type="ORF">EHQ30_12970</name>
</gene>
<dbReference type="Pfam" id="PF14257">
    <property type="entry name" value="DUF4349"/>
    <property type="match status" value="1"/>
</dbReference>
<protein>
    <submittedName>
        <fullName evidence="3">DUF4349 domain-containing protein</fullName>
    </submittedName>
</protein>
<dbReference type="OrthoDB" id="344810at2"/>
<dbReference type="Proteomes" id="UP000297891">
    <property type="component" value="Unassembled WGS sequence"/>
</dbReference>
<sequence>MEISKKILTSLIFLGLSFSLTQCSSAKGMERERQKNISYEETEDYAPSVAAAPKSAPSGETSQNTTKPQKRMMVYSVNVNLQSKEIETKVTEIVKLAESFGGFALQYSSGGSVQLKIPAEKLKQFLYTLRNQSQNYSEEVSAQDVTEDYTDTEIRMENALKMRTRLLEILKTAKTLEETLKVEAELNKVSESIDRWEGRLKYLSSAVQLSSVHVQVRQKWEPVVQKEYKPGPLGYPFYYLYLGIGKVKDGLVWLFVQEIPKEKTEIPE</sequence>
<proteinExistence type="predicted"/>
<dbReference type="InterPro" id="IPR025645">
    <property type="entry name" value="DUF4349"/>
</dbReference>
<feature type="region of interest" description="Disordered" evidence="1">
    <location>
        <begin position="38"/>
        <end position="68"/>
    </location>
</feature>
<dbReference type="EMBL" id="RQFP01000009">
    <property type="protein sequence ID" value="TGK92754.1"/>
    <property type="molecule type" value="Genomic_DNA"/>
</dbReference>
<evidence type="ECO:0000259" key="2">
    <source>
        <dbReference type="Pfam" id="PF14257"/>
    </source>
</evidence>